<feature type="domain" description="Secreted effector protein SptP N-terminal" evidence="5">
    <location>
        <begin position="33"/>
        <end position="106"/>
    </location>
</feature>
<dbReference type="Proteomes" id="UP000189545">
    <property type="component" value="Chromosome"/>
</dbReference>
<gene>
    <name evidence="6" type="ORF">Sps_00988</name>
</gene>
<dbReference type="RefSeq" id="WP_077751501.1">
    <property type="nucleotide sequence ID" value="NZ_CP014782.1"/>
</dbReference>
<dbReference type="OrthoDB" id="5833163at2"/>
<name>A0A1S6HKY2_9GAMM</name>
<dbReference type="Pfam" id="PF09119">
    <property type="entry name" value="SicP-binding"/>
    <property type="match status" value="1"/>
</dbReference>
<dbReference type="Gene3D" id="4.10.1330.10">
    <property type="entry name" value="non globular Virulence effector SptP domain"/>
    <property type="match status" value="1"/>
</dbReference>
<dbReference type="InterPro" id="IPR015203">
    <property type="entry name" value="SptP_N"/>
</dbReference>
<evidence type="ECO:0000259" key="5">
    <source>
        <dbReference type="Pfam" id="PF09119"/>
    </source>
</evidence>
<dbReference type="STRING" id="225848.Sps_00988"/>
<proteinExistence type="predicted"/>
<evidence type="ECO:0000313" key="7">
    <source>
        <dbReference type="Proteomes" id="UP000189545"/>
    </source>
</evidence>
<keyword evidence="3" id="KW-0843">Virulence</keyword>
<dbReference type="GO" id="GO:0005615">
    <property type="term" value="C:extracellular space"/>
    <property type="evidence" value="ECO:0007669"/>
    <property type="project" value="InterPro"/>
</dbReference>
<reference evidence="6 7" key="1">
    <citation type="submission" date="2016-03" db="EMBL/GenBank/DDBJ databases">
        <title>Complete genome sequence of Shewanella psychrophila WP2, a deep sea bacterium isolated from west Pacific sediment.</title>
        <authorList>
            <person name="Xu G."/>
            <person name="Jian H."/>
        </authorList>
    </citation>
    <scope>NUCLEOTIDE SEQUENCE [LARGE SCALE GENOMIC DNA]</scope>
    <source>
        <strain evidence="6 7">WP2</strain>
    </source>
</reference>
<keyword evidence="4" id="KW-1133">Transmembrane helix</keyword>
<evidence type="ECO:0000256" key="4">
    <source>
        <dbReference type="SAM" id="Phobius"/>
    </source>
</evidence>
<comment type="subcellular location">
    <subcellularLocation>
        <location evidence="1">Secreted</location>
    </subcellularLocation>
</comment>
<keyword evidence="4" id="KW-0812">Transmembrane</keyword>
<dbReference type="SUPFAM" id="SSF56568">
    <property type="entry name" value="Non-globular alpha+beta subunits of globular proteins"/>
    <property type="match status" value="1"/>
</dbReference>
<evidence type="ECO:0000256" key="2">
    <source>
        <dbReference type="ARBA" id="ARBA00022525"/>
    </source>
</evidence>
<protein>
    <submittedName>
        <fullName evidence="6">SicP binding</fullName>
    </submittedName>
</protein>
<dbReference type="InterPro" id="IPR044899">
    <property type="entry name" value="SptP_N_sf"/>
</dbReference>
<keyword evidence="2" id="KW-0964">Secreted</keyword>
<feature type="transmembrane region" description="Helical" evidence="4">
    <location>
        <begin position="1168"/>
        <end position="1189"/>
    </location>
</feature>
<dbReference type="InterPro" id="IPR011070">
    <property type="entry name" value="Globular_prot_asu/bsu"/>
</dbReference>
<dbReference type="KEGG" id="spsw:Sps_00988"/>
<feature type="transmembrane region" description="Helical" evidence="4">
    <location>
        <begin position="1139"/>
        <end position="1162"/>
    </location>
</feature>
<evidence type="ECO:0000256" key="1">
    <source>
        <dbReference type="ARBA" id="ARBA00004613"/>
    </source>
</evidence>
<dbReference type="EMBL" id="CP014782">
    <property type="protein sequence ID" value="AQS36177.1"/>
    <property type="molecule type" value="Genomic_DNA"/>
</dbReference>
<evidence type="ECO:0000313" key="6">
    <source>
        <dbReference type="EMBL" id="AQS36177.1"/>
    </source>
</evidence>
<evidence type="ECO:0000256" key="3">
    <source>
        <dbReference type="ARBA" id="ARBA00023026"/>
    </source>
</evidence>
<feature type="transmembrane region" description="Helical" evidence="4">
    <location>
        <begin position="1026"/>
        <end position="1048"/>
    </location>
</feature>
<accession>A0A1S6HKY2</accession>
<keyword evidence="4" id="KW-0472">Membrane</keyword>
<sequence>MAIEMNAFNEAAKLHGRLALADNVSGAPTIIAAREGFKEKLLSMLNHVPLLKDTRAVKEYVSALSVDNRQLLGVFLHALASRYGNQVAMGISENLDLSGHSPLNARIIERVTTEADGLHSLIIDRQANLSEESGESRALDGTDALVRRQESSGARSLSHQGEVSRPSVIEIGTHLDIPKSHVSAPKHEFSESALVLSKVSVSFRDLQSKELVEPLNMPKGQTWLASWVYSEAEPIKTLQQEVKDFNQLLSRINLSAGVDELSLAEDILADPVELSRRPKRLETDLNTLNKTLVVLKQSALNMPQEYREQVAPLLLSIDKQEQVCEGLIAATKGFSTALSDTAAIRQDIAKFNAQLPMKLLAKLSSSQQLSCYQMFAPFMAYSAKVAQESDSQAQEPAAAMGKHLTEFMSKGSEKLNETLPDVKTLVQCVSLIQAQSASLSASVSTAEQAHQDLNDLESAQQFVSEVLVEAKNLHDAKMESLAQVLQLKEKSRDVNQSAVQLTHLLRQAQLIDPKIAEAEDNTYASLLYLGGQEVLAKGNTLVFDEPVLIDELNLVEGITADITQNANLPHVSQLAKEVLQAQHKLAWHRGISSVSHSPNNQQNIDLDQDIAHLRLASEITQNKTAYLSFISDRQPMCEAYHGALVSLIASLPEGQVSEQLVVLLDSVKQERDANGALFTAIEAQQKAEDTLVVSGNQNRRLLTMSQELTVFAQEMKVERARVNLQEYLAFLPDLKSNNAQVRELTEQKQILTERVSTREHYLKDLYGSNWKTKLTDPQLSSPELRAYLNESAQLTLVLSKLSTCDDKYEACLLQLKQSALQAQKQGGYPDQGVSTSAEAWQSWMVQKFVGSWSGQYRPSMEALILERQLAKNNMSNMGEAYLALAKTVKGSAHSLNPMSAVTSLASPKGMASALGDLHNWSMSHPIEARELAGNLTHAYNIIMANPGTFGQELVNTVKTVWQAGTVKNQVNDILNGTREELPDKANFSMTPEMIALLHMAQMAPYVAGGAKGAVNTGIGGPALTRVFTMMLPGAGVAAPVVGLVGGLLQTWSEGQLAKQMSGYRSTEVMVNALIKGMQADGGLAARGKAVAGYMVQRQALQEVGTLARDSFEVGKLGAMKRFISDGLSWWKHATPGAKVFAVVTTLVATVGLSAAAVAATLLTLGTGGLGIVAAVGLGACGAALGGLLARGFRTSLLDSNFLGMGDTARQVERDMTSQRIELALARLGKNSLPEDADRSNTLGELLSLESSEQQTRLRERLTNALVTLEPGEQAEMFSHLMTNHAQIKGADLDNRHTHQRESVIEAAQTHLQGLGVSKEELLLCMAEVDNALAS</sequence>
<organism evidence="6 7">
    <name type="scientific">Shewanella psychrophila</name>
    <dbReference type="NCBI Taxonomy" id="225848"/>
    <lineage>
        <taxon>Bacteria</taxon>
        <taxon>Pseudomonadati</taxon>
        <taxon>Pseudomonadota</taxon>
        <taxon>Gammaproteobacteria</taxon>
        <taxon>Alteromonadales</taxon>
        <taxon>Shewanellaceae</taxon>
        <taxon>Shewanella</taxon>
    </lineage>
</organism>
<keyword evidence="7" id="KW-1185">Reference proteome</keyword>